<evidence type="ECO:0000256" key="1">
    <source>
        <dbReference type="SAM" id="MobiDB-lite"/>
    </source>
</evidence>
<dbReference type="AlphaFoldDB" id="A0AA37BWP3"/>
<accession>A0AA37BWP3</accession>
<comment type="caution">
    <text evidence="2">The sequence shown here is derived from an EMBL/GenBank/DDBJ whole genome shotgun (WGS) entry which is preliminary data.</text>
</comment>
<name>A0AA37BWP3_9ACTN</name>
<reference evidence="2" key="1">
    <citation type="submission" date="2022-09" db="EMBL/GenBank/DDBJ databases">
        <title>Whole genome shotgun sequence of Streptomyces albidoflavus NBRC 12854.</title>
        <authorList>
            <person name="Komaki H."/>
            <person name="Tamura T."/>
        </authorList>
    </citation>
    <scope>NUCLEOTIDE SEQUENCE</scope>
    <source>
        <strain evidence="2">NBRC 12854</strain>
    </source>
</reference>
<feature type="region of interest" description="Disordered" evidence="1">
    <location>
        <begin position="80"/>
        <end position="100"/>
    </location>
</feature>
<sequence length="100" mass="11246">MVREFRRAPPEVTEIRCVPRSGKGQWAATYDPPTSRARPARLTRLRREDMAGRSIPDAMKAQLAERGIPVAPRRIEHVTTPREAAPSLLASGRPLHRLTE</sequence>
<organism evidence="2 3">
    <name type="scientific">Streptomyces albidoflavus</name>
    <dbReference type="NCBI Taxonomy" id="1886"/>
    <lineage>
        <taxon>Bacteria</taxon>
        <taxon>Bacillati</taxon>
        <taxon>Actinomycetota</taxon>
        <taxon>Actinomycetes</taxon>
        <taxon>Kitasatosporales</taxon>
        <taxon>Streptomycetaceae</taxon>
        <taxon>Streptomyces</taxon>
        <taxon>Streptomyces albidoflavus group</taxon>
    </lineage>
</organism>
<evidence type="ECO:0000313" key="2">
    <source>
        <dbReference type="EMBL" id="GHI45163.1"/>
    </source>
</evidence>
<dbReference type="Proteomes" id="UP001051844">
    <property type="component" value="Unassembled WGS sequence"/>
</dbReference>
<proteinExistence type="predicted"/>
<protein>
    <submittedName>
        <fullName evidence="2">Uncharacterized protein</fullName>
    </submittedName>
</protein>
<evidence type="ECO:0000313" key="3">
    <source>
        <dbReference type="Proteomes" id="UP001051844"/>
    </source>
</evidence>
<dbReference type="EMBL" id="BNDZ01000003">
    <property type="protein sequence ID" value="GHI45163.1"/>
    <property type="molecule type" value="Genomic_DNA"/>
</dbReference>
<gene>
    <name evidence="2" type="ORF">ScoT_13370</name>
</gene>